<dbReference type="RefSeq" id="WP_422918302.1">
    <property type="nucleotide sequence ID" value="NZ_JAMZEJ010000001.1"/>
</dbReference>
<reference evidence="1 2" key="1">
    <citation type="submission" date="2022-06" db="EMBL/GenBank/DDBJ databases">
        <title>Rhizosaccharibacter gen. nov. sp. nov. KSS12, endophytic bacteria isolated from sugarcane.</title>
        <authorList>
            <person name="Pitiwittayakul N."/>
        </authorList>
    </citation>
    <scope>NUCLEOTIDE SEQUENCE [LARGE SCALE GENOMIC DNA]</scope>
    <source>
        <strain evidence="1 2">KSS12</strain>
    </source>
</reference>
<evidence type="ECO:0000313" key="1">
    <source>
        <dbReference type="EMBL" id="MCQ8239567.1"/>
    </source>
</evidence>
<keyword evidence="2" id="KW-1185">Reference proteome</keyword>
<proteinExistence type="predicted"/>
<dbReference type="Proteomes" id="UP001524547">
    <property type="component" value="Unassembled WGS sequence"/>
</dbReference>
<sequence>MIPKTGRTDRRGIDAAIADVTLVLDRPGILPHVIRQALDGFCQQQKIAPAGMIRLFCTALLAELPPPMFLHGGGTILPEVPICSLLSTVAVIGALRLIDIGAEMTIFLVTGSTAVALEPPRRDVLRQAARNRLRPITMTMLSPS</sequence>
<evidence type="ECO:0000313" key="2">
    <source>
        <dbReference type="Proteomes" id="UP001524547"/>
    </source>
</evidence>
<gene>
    <name evidence="1" type="ORF">NFI88_01765</name>
</gene>
<name>A0ABT1VT94_9PROT</name>
<comment type="caution">
    <text evidence="1">The sequence shown here is derived from an EMBL/GenBank/DDBJ whole genome shotgun (WGS) entry which is preliminary data.</text>
</comment>
<organism evidence="1 2">
    <name type="scientific">Rhizosaccharibacter radicis</name>
    <dbReference type="NCBI Taxonomy" id="2782605"/>
    <lineage>
        <taxon>Bacteria</taxon>
        <taxon>Pseudomonadati</taxon>
        <taxon>Pseudomonadota</taxon>
        <taxon>Alphaproteobacteria</taxon>
        <taxon>Acetobacterales</taxon>
        <taxon>Acetobacteraceae</taxon>
        <taxon>Rhizosaccharibacter</taxon>
    </lineage>
</organism>
<protein>
    <submittedName>
        <fullName evidence="1">Uncharacterized protein</fullName>
    </submittedName>
</protein>
<dbReference type="EMBL" id="JAMZEJ010000001">
    <property type="protein sequence ID" value="MCQ8239567.1"/>
    <property type="molecule type" value="Genomic_DNA"/>
</dbReference>
<accession>A0ABT1VT94</accession>